<gene>
    <name evidence="2" type="ORF">KDW93_10355</name>
</gene>
<comment type="caution">
    <text evidence="2">The sequence shown here is derived from an EMBL/GenBank/DDBJ whole genome shotgun (WGS) entry which is preliminary data.</text>
</comment>
<dbReference type="RefSeq" id="WP_146124562.1">
    <property type="nucleotide sequence ID" value="NZ_CADEQF010000020.1"/>
</dbReference>
<keyword evidence="1" id="KW-0812">Transmembrane</keyword>
<sequence length="103" mass="11346">MRKNSIESIKKSRREIMIFQIVVSSGSESGLAAATIICGFFSDSLKLQLIEARSGKMDMHWIASAAVLLVMAVLSAYREALQNEPIRPGLERGGVPFIEEFDS</sequence>
<evidence type="ECO:0000313" key="2">
    <source>
        <dbReference type="EMBL" id="MBR8129375.1"/>
    </source>
</evidence>
<keyword evidence="1" id="KW-1133">Transmembrane helix</keyword>
<organism evidence="2 3">
    <name type="scientific">Burkholderia ambifaria</name>
    <dbReference type="NCBI Taxonomy" id="152480"/>
    <lineage>
        <taxon>Bacteria</taxon>
        <taxon>Pseudomonadati</taxon>
        <taxon>Pseudomonadota</taxon>
        <taxon>Betaproteobacteria</taxon>
        <taxon>Burkholderiales</taxon>
        <taxon>Burkholderiaceae</taxon>
        <taxon>Burkholderia</taxon>
        <taxon>Burkholderia cepacia complex</taxon>
    </lineage>
</organism>
<evidence type="ECO:0000256" key="1">
    <source>
        <dbReference type="SAM" id="Phobius"/>
    </source>
</evidence>
<protein>
    <submittedName>
        <fullName evidence="2">Uncharacterized protein</fullName>
    </submittedName>
</protein>
<keyword evidence="1" id="KW-0472">Membrane</keyword>
<feature type="transmembrane region" description="Helical" evidence="1">
    <location>
        <begin position="61"/>
        <end position="77"/>
    </location>
</feature>
<feature type="transmembrane region" description="Helical" evidence="1">
    <location>
        <begin position="21"/>
        <end position="41"/>
    </location>
</feature>
<accession>A0AA41E6J4</accession>
<proteinExistence type="predicted"/>
<dbReference type="EMBL" id="JAGSVG010000007">
    <property type="protein sequence ID" value="MBR8129375.1"/>
    <property type="molecule type" value="Genomic_DNA"/>
</dbReference>
<reference evidence="2" key="1">
    <citation type="submission" date="2021-04" db="EMBL/GenBank/DDBJ databases">
        <title>A collection of bacterial strains from the Burkholderia cepacia Research Laboratory and Repository.</title>
        <authorList>
            <person name="Lipuma J."/>
            <person name="Spilker T."/>
        </authorList>
    </citation>
    <scope>NUCLEOTIDE SEQUENCE</scope>
    <source>
        <strain evidence="2">AU36012</strain>
    </source>
</reference>
<dbReference type="Proteomes" id="UP000682266">
    <property type="component" value="Unassembled WGS sequence"/>
</dbReference>
<evidence type="ECO:0000313" key="3">
    <source>
        <dbReference type="Proteomes" id="UP000682266"/>
    </source>
</evidence>
<name>A0AA41E6J4_9BURK</name>
<dbReference type="AlphaFoldDB" id="A0AA41E6J4"/>